<evidence type="ECO:0000256" key="1">
    <source>
        <dbReference type="ARBA" id="ARBA00009013"/>
    </source>
</evidence>
<dbReference type="InterPro" id="IPR003658">
    <property type="entry name" value="Anti-sigma_ant"/>
</dbReference>
<dbReference type="InterPro" id="IPR036513">
    <property type="entry name" value="STAS_dom_sf"/>
</dbReference>
<evidence type="ECO:0000313" key="5">
    <source>
        <dbReference type="Proteomes" id="UP001168528"/>
    </source>
</evidence>
<dbReference type="CDD" id="cd07043">
    <property type="entry name" value="STAS_anti-anti-sigma_factors"/>
    <property type="match status" value="1"/>
</dbReference>
<dbReference type="PANTHER" id="PTHR33495:SF2">
    <property type="entry name" value="ANTI-SIGMA FACTOR ANTAGONIST TM_1081-RELATED"/>
    <property type="match status" value="1"/>
</dbReference>
<feature type="domain" description="STAS" evidence="3">
    <location>
        <begin position="45"/>
        <end position="111"/>
    </location>
</feature>
<evidence type="ECO:0000256" key="2">
    <source>
        <dbReference type="RuleBase" id="RU003749"/>
    </source>
</evidence>
<evidence type="ECO:0000259" key="3">
    <source>
        <dbReference type="PROSITE" id="PS50801"/>
    </source>
</evidence>
<dbReference type="NCBIfam" id="TIGR00377">
    <property type="entry name" value="ant_ant_sig"/>
    <property type="match status" value="1"/>
</dbReference>
<dbReference type="Pfam" id="PF01740">
    <property type="entry name" value="STAS"/>
    <property type="match status" value="1"/>
</dbReference>
<dbReference type="PANTHER" id="PTHR33495">
    <property type="entry name" value="ANTI-SIGMA FACTOR ANTAGONIST TM_1081-RELATED-RELATED"/>
    <property type="match status" value="1"/>
</dbReference>
<dbReference type="InterPro" id="IPR002645">
    <property type="entry name" value="STAS_dom"/>
</dbReference>
<dbReference type="RefSeq" id="WP_302037000.1">
    <property type="nucleotide sequence ID" value="NZ_JAUKPO010000003.1"/>
</dbReference>
<name>A0ABT8R476_9BACT</name>
<protein>
    <recommendedName>
        <fullName evidence="2">Anti-sigma factor antagonist</fullName>
    </recommendedName>
</protein>
<dbReference type="EMBL" id="JAUKPO010000003">
    <property type="protein sequence ID" value="MDO1446199.1"/>
    <property type="molecule type" value="Genomic_DNA"/>
</dbReference>
<dbReference type="PROSITE" id="PS50801">
    <property type="entry name" value="STAS"/>
    <property type="match status" value="1"/>
</dbReference>
<proteinExistence type="inferred from homology"/>
<comment type="caution">
    <text evidence="4">The sequence shown here is derived from an EMBL/GenBank/DDBJ whole genome shotgun (WGS) entry which is preliminary data.</text>
</comment>
<keyword evidence="5" id="KW-1185">Reference proteome</keyword>
<evidence type="ECO:0000313" key="4">
    <source>
        <dbReference type="EMBL" id="MDO1446199.1"/>
    </source>
</evidence>
<sequence>MTYTTEITENVLRLSLSGDLTGAYDMQELLAAADKIIGQGVLLCVVDISQVRYFSSTGINLLTTLLAKFRTRGGELVLTRPSEQVKKLLIVTKLTSIFSIVEDQAEGITKLKSEPEE</sequence>
<organism evidence="4 5">
    <name type="scientific">Rhodocytophaga aerolata</name>
    <dbReference type="NCBI Taxonomy" id="455078"/>
    <lineage>
        <taxon>Bacteria</taxon>
        <taxon>Pseudomonadati</taxon>
        <taxon>Bacteroidota</taxon>
        <taxon>Cytophagia</taxon>
        <taxon>Cytophagales</taxon>
        <taxon>Rhodocytophagaceae</taxon>
        <taxon>Rhodocytophaga</taxon>
    </lineage>
</organism>
<comment type="similarity">
    <text evidence="1 2">Belongs to the anti-sigma-factor antagonist family.</text>
</comment>
<dbReference type="Gene3D" id="3.30.750.24">
    <property type="entry name" value="STAS domain"/>
    <property type="match status" value="1"/>
</dbReference>
<reference evidence="4" key="1">
    <citation type="submission" date="2023-07" db="EMBL/GenBank/DDBJ databases">
        <title>The genome sequence of Rhodocytophaga aerolata KACC 12507.</title>
        <authorList>
            <person name="Zhang X."/>
        </authorList>
    </citation>
    <scope>NUCLEOTIDE SEQUENCE</scope>
    <source>
        <strain evidence="4">KACC 12507</strain>
    </source>
</reference>
<accession>A0ABT8R476</accession>
<dbReference type="SUPFAM" id="SSF52091">
    <property type="entry name" value="SpoIIaa-like"/>
    <property type="match status" value="1"/>
</dbReference>
<gene>
    <name evidence="4" type="ORF">Q0590_08050</name>
</gene>
<dbReference type="Proteomes" id="UP001168528">
    <property type="component" value="Unassembled WGS sequence"/>
</dbReference>